<sequence>MAEIFDTLINDGRFVTLVDAINRASLMQGLMEPTSVTIFAPTDEAFSKLPSGLVGTLLDNPPELTTLLTYHVIADRITSNDISSLNSVKTVEGSDLKIDTSNGVRINDANVVTADIEADNGIIHVIDNVLIPQSLDQFLKQGSQS</sequence>
<dbReference type="RefSeq" id="WP_413264500.1">
    <property type="nucleotide sequence ID" value="NZ_JBHFNR010000131.1"/>
</dbReference>
<dbReference type="Proteomes" id="UP001576784">
    <property type="component" value="Unassembled WGS sequence"/>
</dbReference>
<organism evidence="2 3">
    <name type="scientific">Floridaenema flaviceps BLCC-F50</name>
    <dbReference type="NCBI Taxonomy" id="3153642"/>
    <lineage>
        <taxon>Bacteria</taxon>
        <taxon>Bacillati</taxon>
        <taxon>Cyanobacteriota</taxon>
        <taxon>Cyanophyceae</taxon>
        <taxon>Oscillatoriophycideae</taxon>
        <taxon>Aerosakkonematales</taxon>
        <taxon>Aerosakkonemataceae</taxon>
        <taxon>Floridanema</taxon>
        <taxon>Floridanema flaviceps</taxon>
    </lineage>
</organism>
<evidence type="ECO:0000259" key="1">
    <source>
        <dbReference type="PROSITE" id="PS50213"/>
    </source>
</evidence>
<feature type="domain" description="FAS1" evidence="1">
    <location>
        <begin position="1"/>
        <end position="130"/>
    </location>
</feature>
<dbReference type="InterPro" id="IPR000782">
    <property type="entry name" value="FAS1_domain"/>
</dbReference>
<dbReference type="SUPFAM" id="SSF82153">
    <property type="entry name" value="FAS1 domain"/>
    <property type="match status" value="1"/>
</dbReference>
<dbReference type="InterPro" id="IPR036378">
    <property type="entry name" value="FAS1_dom_sf"/>
</dbReference>
<comment type="caution">
    <text evidence="2">The sequence shown here is derived from an EMBL/GenBank/DDBJ whole genome shotgun (WGS) entry which is preliminary data.</text>
</comment>
<dbReference type="Gene3D" id="2.30.180.10">
    <property type="entry name" value="FAS1 domain"/>
    <property type="match status" value="1"/>
</dbReference>
<name>A0ABV4XVA9_9CYAN</name>
<protein>
    <submittedName>
        <fullName evidence="2">Fasciclin domain-containing protein</fullName>
    </submittedName>
</protein>
<evidence type="ECO:0000313" key="3">
    <source>
        <dbReference type="Proteomes" id="UP001576784"/>
    </source>
</evidence>
<accession>A0ABV4XVA9</accession>
<keyword evidence="3" id="KW-1185">Reference proteome</keyword>
<proteinExistence type="predicted"/>
<gene>
    <name evidence="2" type="ORF">ACE1CI_18275</name>
</gene>
<reference evidence="2 3" key="1">
    <citation type="submission" date="2024-09" db="EMBL/GenBank/DDBJ databases">
        <title>Floridaenema gen nov. (Aerosakkonemataceae, Aerosakkonematales ord. nov., Cyanobacteria) from benthic tropical and subtropical fresh waters, with the description of four new species.</title>
        <authorList>
            <person name="Moretto J.A."/>
            <person name="Berthold D.E."/>
            <person name="Lefler F.W."/>
            <person name="Huang I.-S."/>
            <person name="Laughinghouse H. IV."/>
        </authorList>
    </citation>
    <scope>NUCLEOTIDE SEQUENCE [LARGE SCALE GENOMIC DNA]</scope>
    <source>
        <strain evidence="2 3">BLCC-F50</strain>
    </source>
</reference>
<dbReference type="InterPro" id="IPR050904">
    <property type="entry name" value="Adhesion/Biosynth-related"/>
</dbReference>
<dbReference type="PROSITE" id="PS50213">
    <property type="entry name" value="FAS1"/>
    <property type="match status" value="1"/>
</dbReference>
<dbReference type="Pfam" id="PF02469">
    <property type="entry name" value="Fasciclin"/>
    <property type="match status" value="1"/>
</dbReference>
<evidence type="ECO:0000313" key="2">
    <source>
        <dbReference type="EMBL" id="MFB2894859.1"/>
    </source>
</evidence>
<dbReference type="SMART" id="SM00554">
    <property type="entry name" value="FAS1"/>
    <property type="match status" value="1"/>
</dbReference>
<dbReference type="EMBL" id="JBHFNR010000131">
    <property type="protein sequence ID" value="MFB2894859.1"/>
    <property type="molecule type" value="Genomic_DNA"/>
</dbReference>
<dbReference type="PANTHER" id="PTHR10900">
    <property type="entry name" value="PERIOSTIN-RELATED"/>
    <property type="match status" value="1"/>
</dbReference>